<keyword evidence="2" id="KW-1015">Disulfide bond</keyword>
<evidence type="ECO:0000256" key="2">
    <source>
        <dbReference type="PROSITE-ProRule" id="PRU00261"/>
    </source>
</evidence>
<dbReference type="Gene3D" id="3.30.60.10">
    <property type="entry name" value="Endochitinase-like"/>
    <property type="match status" value="2"/>
</dbReference>
<evidence type="ECO:0000259" key="4">
    <source>
        <dbReference type="PROSITE" id="PS50842"/>
    </source>
</evidence>
<evidence type="ECO:0000256" key="3">
    <source>
        <dbReference type="SAM" id="SignalP"/>
    </source>
</evidence>
<dbReference type="InterPro" id="IPR001002">
    <property type="entry name" value="Chitin-bd_1"/>
</dbReference>
<dbReference type="InterPro" id="IPR009009">
    <property type="entry name" value="RlpA-like_DPBB"/>
</dbReference>
<dbReference type="Gene3D" id="2.40.40.10">
    <property type="entry name" value="RlpA-like domain"/>
    <property type="match status" value="1"/>
</dbReference>
<comment type="caution">
    <text evidence="2">Lacks conserved residue(s) required for the propagation of feature annotation.</text>
</comment>
<keyword evidence="3" id="KW-0732">Signal</keyword>
<dbReference type="SMART" id="SM00837">
    <property type="entry name" value="DPBB_1"/>
    <property type="match status" value="1"/>
</dbReference>
<name>A0ABP0XCG5_9BRYO</name>
<dbReference type="InterPro" id="IPR007112">
    <property type="entry name" value="Expansin/allergen_DPBB_dom"/>
</dbReference>
<dbReference type="InterPro" id="IPR018371">
    <property type="entry name" value="Chitin-binding_1_CS"/>
</dbReference>
<evidence type="ECO:0000313" key="7">
    <source>
        <dbReference type="Proteomes" id="UP001497444"/>
    </source>
</evidence>
<dbReference type="PANTHER" id="PTHR47295:SF15">
    <property type="entry name" value="EXPANSIN-LIKE EG45 DOMAIN-CONTAINING PROTEIN"/>
    <property type="match status" value="1"/>
</dbReference>
<feature type="disulfide bond" evidence="2">
    <location>
        <begin position="81"/>
        <end position="93"/>
    </location>
</feature>
<feature type="disulfide bond" evidence="2">
    <location>
        <begin position="41"/>
        <end position="55"/>
    </location>
</feature>
<accession>A0ABP0XCG5</accession>
<dbReference type="SUPFAM" id="SSF50685">
    <property type="entry name" value="Barwin-like endoglucanases"/>
    <property type="match status" value="1"/>
</dbReference>
<dbReference type="EMBL" id="OZ020101">
    <property type="protein sequence ID" value="CAK9275245.1"/>
    <property type="molecule type" value="Genomic_DNA"/>
</dbReference>
<feature type="signal peptide" evidence="3">
    <location>
        <begin position="1"/>
        <end position="27"/>
    </location>
</feature>
<feature type="domain" description="Chitin-binding type-1" evidence="5">
    <location>
        <begin position="27"/>
        <end position="59"/>
    </location>
</feature>
<dbReference type="PROSITE" id="PS50941">
    <property type="entry name" value="CHIT_BIND_I_2"/>
    <property type="match status" value="2"/>
</dbReference>
<feature type="chain" id="PRO_5046415819" description="Expansin-like EG45 domain-containing protein" evidence="3">
    <location>
        <begin position="28"/>
        <end position="257"/>
    </location>
</feature>
<feature type="disulfide bond" evidence="2">
    <location>
        <begin position="36"/>
        <end position="48"/>
    </location>
</feature>
<evidence type="ECO:0008006" key="8">
    <source>
        <dbReference type="Google" id="ProtNLM"/>
    </source>
</evidence>
<proteinExistence type="predicted"/>
<dbReference type="InterPro" id="IPR036861">
    <property type="entry name" value="Endochitinase-like_sf"/>
</dbReference>
<protein>
    <recommendedName>
        <fullName evidence="8">Expansin-like EG45 domain-containing protein</fullName>
    </recommendedName>
</protein>
<dbReference type="InterPro" id="IPR036908">
    <property type="entry name" value="RlpA-like_sf"/>
</dbReference>
<dbReference type="CDD" id="cd22269">
    <property type="entry name" value="DPBB_EG45-like"/>
    <property type="match status" value="1"/>
</dbReference>
<evidence type="ECO:0000259" key="5">
    <source>
        <dbReference type="PROSITE" id="PS50941"/>
    </source>
</evidence>
<keyword evidence="1 2" id="KW-0147">Chitin-binding</keyword>
<dbReference type="SMART" id="SM00270">
    <property type="entry name" value="ChtBD1"/>
    <property type="match status" value="2"/>
</dbReference>
<reference evidence="6" key="1">
    <citation type="submission" date="2024-02" db="EMBL/GenBank/DDBJ databases">
        <authorList>
            <consortium name="ELIXIR-Norway"/>
            <consortium name="Elixir Norway"/>
        </authorList>
    </citation>
    <scope>NUCLEOTIDE SEQUENCE</scope>
</reference>
<dbReference type="SUPFAM" id="SSF57016">
    <property type="entry name" value="Plant lectins/antimicrobial peptides"/>
    <property type="match status" value="2"/>
</dbReference>
<dbReference type="PANTHER" id="PTHR47295">
    <property type="entry name" value="EG45-LIKE DOMAIN CONTAINING PROTEIN 1-RELATED"/>
    <property type="match status" value="1"/>
</dbReference>
<organism evidence="6 7">
    <name type="scientific">Sphagnum jensenii</name>
    <dbReference type="NCBI Taxonomy" id="128206"/>
    <lineage>
        <taxon>Eukaryota</taxon>
        <taxon>Viridiplantae</taxon>
        <taxon>Streptophyta</taxon>
        <taxon>Embryophyta</taxon>
        <taxon>Bryophyta</taxon>
        <taxon>Sphagnophytina</taxon>
        <taxon>Sphagnopsida</taxon>
        <taxon>Sphagnales</taxon>
        <taxon>Sphagnaceae</taxon>
        <taxon>Sphagnum</taxon>
    </lineage>
</organism>
<sequence length="257" mass="25553">MGKMKAHLEVVLMAFVVVSSAVAFAVAQECSGSNPCAGGDCCSQYGYCGCTDAYCGSGCQSQCGSCGGGGGSGECSSSNPCPGGECCSQFGYCGCTDAYCGSGCQSQCGSCGGGGGGGFTGQATYYTVYVPSACYGYDESEFPPGPLIAAASSDLYDGGAACGAIYEITCTGAASGGSYPCTSNPTVTVKVVDLCPGCNANSFDLSQQAFAMIANLAAGRLTITAQKVSGIGKESEAAEIVPVVQRRDTIRNGTTHV</sequence>
<keyword evidence="7" id="KW-1185">Reference proteome</keyword>
<dbReference type="Pfam" id="PF00187">
    <property type="entry name" value="Chitin_bind_1"/>
    <property type="match status" value="2"/>
</dbReference>
<dbReference type="PROSITE" id="PS00026">
    <property type="entry name" value="CHIT_BIND_I_1"/>
    <property type="match status" value="1"/>
</dbReference>
<feature type="disulfide bond" evidence="2">
    <location>
        <begin position="86"/>
        <end position="100"/>
    </location>
</feature>
<dbReference type="Proteomes" id="UP001497444">
    <property type="component" value="Chromosome 6"/>
</dbReference>
<feature type="disulfide bond" evidence="2">
    <location>
        <begin position="104"/>
        <end position="108"/>
    </location>
</feature>
<dbReference type="InterPro" id="IPR044206">
    <property type="entry name" value="EGC1/2"/>
</dbReference>
<dbReference type="Pfam" id="PF03330">
    <property type="entry name" value="DPBB_1"/>
    <property type="match status" value="1"/>
</dbReference>
<dbReference type="PROSITE" id="PS50842">
    <property type="entry name" value="EXPANSIN_EG45"/>
    <property type="match status" value="1"/>
</dbReference>
<evidence type="ECO:0000256" key="1">
    <source>
        <dbReference type="ARBA" id="ARBA00022669"/>
    </source>
</evidence>
<feature type="domain" description="Chitin-binding type-1" evidence="5">
    <location>
        <begin position="60"/>
        <end position="110"/>
    </location>
</feature>
<evidence type="ECO:0000313" key="6">
    <source>
        <dbReference type="EMBL" id="CAK9275245.1"/>
    </source>
</evidence>
<feature type="domain" description="Expansin-like EG45" evidence="4">
    <location>
        <begin position="108"/>
        <end position="247"/>
    </location>
</feature>
<gene>
    <name evidence="6" type="ORF">CSSPJE1EN1_LOCUS20723</name>
</gene>